<keyword evidence="4 7" id="KW-0812">Transmembrane</keyword>
<keyword evidence="5 7" id="KW-1133">Transmembrane helix</keyword>
<feature type="transmembrane region" description="Helical" evidence="7">
    <location>
        <begin position="269"/>
        <end position="293"/>
    </location>
</feature>
<evidence type="ECO:0000313" key="10">
    <source>
        <dbReference type="Proteomes" id="UP001589867"/>
    </source>
</evidence>
<proteinExistence type="predicted"/>
<feature type="domain" description="Major facilitator superfamily (MFS) profile" evidence="8">
    <location>
        <begin position="16"/>
        <end position="495"/>
    </location>
</feature>
<evidence type="ECO:0000256" key="4">
    <source>
        <dbReference type="ARBA" id="ARBA00022692"/>
    </source>
</evidence>
<dbReference type="PANTHER" id="PTHR42718:SF47">
    <property type="entry name" value="METHYL VIOLOGEN RESISTANCE PROTEIN SMVA"/>
    <property type="match status" value="1"/>
</dbReference>
<evidence type="ECO:0000256" key="1">
    <source>
        <dbReference type="ARBA" id="ARBA00004651"/>
    </source>
</evidence>
<feature type="transmembrane region" description="Helical" evidence="7">
    <location>
        <begin position="333"/>
        <end position="350"/>
    </location>
</feature>
<name>A0ABV6M4G8_9ACTN</name>
<gene>
    <name evidence="9" type="ORF">ACFFIA_18150</name>
</gene>
<sequence length="512" mass="52039">MNETTPPRAGAREWIGLAVLALPSLLVAIDLFVLLLALPHLSADLAPSNNQQLWILDVYGFLLAGFMITMGKLGDRIGKRRLMLIGAVAFVAASVLAAYSSSAEMLIVARALLGIAGASLGPTMLGLIGGMFRDPRQRSIAIGVWVVCMMGGTALGPLVGGVMLEHFWWGSVFLLGVPAMVLLLVLGPVLLPEHRDPAPGRLDLTSVALSLAAILPGIYGLKELARDGWHATGIAALAAGVGMGVAFVRRQRRLADPLLDLRLFRSRAFTTALVSMLINTMLPGATMVLLTQFLQLVEGLSPLDAGLALVPAAVAGVVSVQLAPIAARRARPAHLIAAGMAVAATGLLVITQSSGAVGLIGGFALINLGAGPLITLGTNIVIGASPPEKAGSAAAVSQVSNEFGFALGIATMGSLAAAVYRADVARTLPAGAPAVARETLAGAAAAVPQLPGPMGEAVLASARAAFTSGLHAVAAVSAALLVGVAVAALVLLRHVPPVGTPEPVGERETAPV</sequence>
<dbReference type="InterPro" id="IPR036259">
    <property type="entry name" value="MFS_trans_sf"/>
</dbReference>
<feature type="transmembrane region" description="Helical" evidence="7">
    <location>
        <begin position="166"/>
        <end position="190"/>
    </location>
</feature>
<keyword evidence="6 7" id="KW-0472">Membrane</keyword>
<dbReference type="Gene3D" id="1.20.1250.20">
    <property type="entry name" value="MFS general substrate transporter like domains"/>
    <property type="match status" value="1"/>
</dbReference>
<dbReference type="Proteomes" id="UP001589867">
    <property type="component" value="Unassembled WGS sequence"/>
</dbReference>
<evidence type="ECO:0000256" key="5">
    <source>
        <dbReference type="ARBA" id="ARBA00022989"/>
    </source>
</evidence>
<evidence type="ECO:0000259" key="8">
    <source>
        <dbReference type="PROSITE" id="PS50850"/>
    </source>
</evidence>
<dbReference type="Gene3D" id="1.20.1720.10">
    <property type="entry name" value="Multidrug resistance protein D"/>
    <property type="match status" value="1"/>
</dbReference>
<dbReference type="EMBL" id="JBHLUH010000036">
    <property type="protein sequence ID" value="MFC0529582.1"/>
    <property type="molecule type" value="Genomic_DNA"/>
</dbReference>
<feature type="transmembrane region" description="Helical" evidence="7">
    <location>
        <begin position="107"/>
        <end position="128"/>
    </location>
</feature>
<feature type="transmembrane region" description="Helical" evidence="7">
    <location>
        <begin position="356"/>
        <end position="382"/>
    </location>
</feature>
<feature type="transmembrane region" description="Helical" evidence="7">
    <location>
        <begin position="53"/>
        <end position="70"/>
    </location>
</feature>
<organism evidence="9 10">
    <name type="scientific">Phytohabitans kaempferiae</name>
    <dbReference type="NCBI Taxonomy" id="1620943"/>
    <lineage>
        <taxon>Bacteria</taxon>
        <taxon>Bacillati</taxon>
        <taxon>Actinomycetota</taxon>
        <taxon>Actinomycetes</taxon>
        <taxon>Micromonosporales</taxon>
        <taxon>Micromonosporaceae</taxon>
    </lineage>
</organism>
<feature type="transmembrane region" description="Helical" evidence="7">
    <location>
        <begin position="82"/>
        <end position="101"/>
    </location>
</feature>
<dbReference type="InterPro" id="IPR011701">
    <property type="entry name" value="MFS"/>
</dbReference>
<dbReference type="CDD" id="cd17321">
    <property type="entry name" value="MFS_MMR_MDR_like"/>
    <property type="match status" value="1"/>
</dbReference>
<keyword evidence="3" id="KW-1003">Cell membrane</keyword>
<dbReference type="RefSeq" id="WP_377252485.1">
    <property type="nucleotide sequence ID" value="NZ_JBHLUH010000036.1"/>
</dbReference>
<accession>A0ABV6M4G8</accession>
<evidence type="ECO:0000313" key="9">
    <source>
        <dbReference type="EMBL" id="MFC0529582.1"/>
    </source>
</evidence>
<dbReference type="PANTHER" id="PTHR42718">
    <property type="entry name" value="MAJOR FACILITATOR SUPERFAMILY MULTIDRUG TRANSPORTER MFSC"/>
    <property type="match status" value="1"/>
</dbReference>
<feature type="transmembrane region" description="Helical" evidence="7">
    <location>
        <begin position="14"/>
        <end position="41"/>
    </location>
</feature>
<evidence type="ECO:0000256" key="7">
    <source>
        <dbReference type="SAM" id="Phobius"/>
    </source>
</evidence>
<feature type="transmembrane region" description="Helical" evidence="7">
    <location>
        <begin position="202"/>
        <end position="222"/>
    </location>
</feature>
<evidence type="ECO:0000256" key="6">
    <source>
        <dbReference type="ARBA" id="ARBA00023136"/>
    </source>
</evidence>
<comment type="caution">
    <text evidence="9">The sequence shown here is derived from an EMBL/GenBank/DDBJ whole genome shotgun (WGS) entry which is preliminary data.</text>
</comment>
<evidence type="ECO:0000256" key="3">
    <source>
        <dbReference type="ARBA" id="ARBA00022475"/>
    </source>
</evidence>
<dbReference type="PROSITE" id="PS50850">
    <property type="entry name" value="MFS"/>
    <property type="match status" value="1"/>
</dbReference>
<feature type="transmembrane region" description="Helical" evidence="7">
    <location>
        <begin position="403"/>
        <end position="420"/>
    </location>
</feature>
<keyword evidence="10" id="KW-1185">Reference proteome</keyword>
<dbReference type="SUPFAM" id="SSF103473">
    <property type="entry name" value="MFS general substrate transporter"/>
    <property type="match status" value="1"/>
</dbReference>
<feature type="transmembrane region" description="Helical" evidence="7">
    <location>
        <begin position="305"/>
        <end position="326"/>
    </location>
</feature>
<reference evidence="9 10" key="1">
    <citation type="submission" date="2024-09" db="EMBL/GenBank/DDBJ databases">
        <authorList>
            <person name="Sun Q."/>
            <person name="Mori K."/>
        </authorList>
    </citation>
    <scope>NUCLEOTIDE SEQUENCE [LARGE SCALE GENOMIC DNA]</scope>
    <source>
        <strain evidence="9 10">TBRC 3947</strain>
    </source>
</reference>
<keyword evidence="2" id="KW-0813">Transport</keyword>
<feature type="transmembrane region" description="Helical" evidence="7">
    <location>
        <begin position="469"/>
        <end position="492"/>
    </location>
</feature>
<dbReference type="InterPro" id="IPR020846">
    <property type="entry name" value="MFS_dom"/>
</dbReference>
<protein>
    <submittedName>
        <fullName evidence="9">MFS transporter</fullName>
    </submittedName>
</protein>
<evidence type="ECO:0000256" key="2">
    <source>
        <dbReference type="ARBA" id="ARBA00022448"/>
    </source>
</evidence>
<feature type="transmembrane region" description="Helical" evidence="7">
    <location>
        <begin position="140"/>
        <end position="160"/>
    </location>
</feature>
<comment type="subcellular location">
    <subcellularLocation>
        <location evidence="1">Cell membrane</location>
        <topology evidence="1">Multi-pass membrane protein</topology>
    </subcellularLocation>
</comment>
<dbReference type="Pfam" id="PF07690">
    <property type="entry name" value="MFS_1"/>
    <property type="match status" value="1"/>
</dbReference>
<feature type="transmembrane region" description="Helical" evidence="7">
    <location>
        <begin position="228"/>
        <end position="248"/>
    </location>
</feature>